<gene>
    <name evidence="1" type="ORF">HPB50_012811</name>
</gene>
<name>A0ACB7RQR1_HYAAI</name>
<dbReference type="EMBL" id="CM023488">
    <property type="protein sequence ID" value="KAH6924147.1"/>
    <property type="molecule type" value="Genomic_DNA"/>
</dbReference>
<dbReference type="Proteomes" id="UP000821845">
    <property type="component" value="Chromosome 8"/>
</dbReference>
<accession>A0ACB7RQR1</accession>
<organism evidence="1 2">
    <name type="scientific">Hyalomma asiaticum</name>
    <name type="common">Tick</name>
    <dbReference type="NCBI Taxonomy" id="266040"/>
    <lineage>
        <taxon>Eukaryota</taxon>
        <taxon>Metazoa</taxon>
        <taxon>Ecdysozoa</taxon>
        <taxon>Arthropoda</taxon>
        <taxon>Chelicerata</taxon>
        <taxon>Arachnida</taxon>
        <taxon>Acari</taxon>
        <taxon>Parasitiformes</taxon>
        <taxon>Ixodida</taxon>
        <taxon>Ixodoidea</taxon>
        <taxon>Ixodidae</taxon>
        <taxon>Hyalomminae</taxon>
        <taxon>Hyalomma</taxon>
    </lineage>
</organism>
<evidence type="ECO:0000313" key="1">
    <source>
        <dbReference type="EMBL" id="KAH6924147.1"/>
    </source>
</evidence>
<sequence length="284" mass="32101">MQAPITDGIVSSPYPPVKLPQNESLYQHIKKRFLEFGDQPALVRNGESLNFAVVLSLMERYATGFQQYGVSLGSRVCLNVSNSAESLVAAYSLCCLGAAVVLTKPSLTEREVLYQVADSDVDFILTEHENAEKMLKIHRKRQFKVTTLCAFPTAFRKLVFHLEDGVVPSLKRIIITGSACTEDLYRRILQVVDNASGRHLASGEVGEITYRAPHVMRGYYKKPDATAEVLDEERWLRTEQTAFHKHLHGGVVFVDHIPKTDTGKYQKRKLRQWHLHHLKASNEP</sequence>
<evidence type="ECO:0000313" key="2">
    <source>
        <dbReference type="Proteomes" id="UP000821845"/>
    </source>
</evidence>
<proteinExistence type="predicted"/>
<protein>
    <submittedName>
        <fullName evidence="1">Uncharacterized protein</fullName>
    </submittedName>
</protein>
<reference evidence="1" key="1">
    <citation type="submission" date="2020-05" db="EMBL/GenBank/DDBJ databases">
        <title>Large-scale comparative analyses of tick genomes elucidate their genetic diversity and vector capacities.</title>
        <authorList>
            <person name="Jia N."/>
            <person name="Wang J."/>
            <person name="Shi W."/>
            <person name="Du L."/>
            <person name="Sun Y."/>
            <person name="Zhan W."/>
            <person name="Jiang J."/>
            <person name="Wang Q."/>
            <person name="Zhang B."/>
            <person name="Ji P."/>
            <person name="Sakyi L.B."/>
            <person name="Cui X."/>
            <person name="Yuan T."/>
            <person name="Jiang B."/>
            <person name="Yang W."/>
            <person name="Lam T.T.-Y."/>
            <person name="Chang Q."/>
            <person name="Ding S."/>
            <person name="Wang X."/>
            <person name="Zhu J."/>
            <person name="Ruan X."/>
            <person name="Zhao L."/>
            <person name="Wei J."/>
            <person name="Que T."/>
            <person name="Du C."/>
            <person name="Cheng J."/>
            <person name="Dai P."/>
            <person name="Han X."/>
            <person name="Huang E."/>
            <person name="Gao Y."/>
            <person name="Liu J."/>
            <person name="Shao H."/>
            <person name="Ye R."/>
            <person name="Li L."/>
            <person name="Wei W."/>
            <person name="Wang X."/>
            <person name="Wang C."/>
            <person name="Yang T."/>
            <person name="Huo Q."/>
            <person name="Li W."/>
            <person name="Guo W."/>
            <person name="Chen H."/>
            <person name="Zhou L."/>
            <person name="Ni X."/>
            <person name="Tian J."/>
            <person name="Zhou Y."/>
            <person name="Sheng Y."/>
            <person name="Liu T."/>
            <person name="Pan Y."/>
            <person name="Xia L."/>
            <person name="Li J."/>
            <person name="Zhao F."/>
            <person name="Cao W."/>
        </authorList>
    </citation>
    <scope>NUCLEOTIDE SEQUENCE</scope>
    <source>
        <strain evidence="1">Hyas-2018</strain>
    </source>
</reference>
<keyword evidence="2" id="KW-1185">Reference proteome</keyword>
<comment type="caution">
    <text evidence="1">The sequence shown here is derived from an EMBL/GenBank/DDBJ whole genome shotgun (WGS) entry which is preliminary data.</text>
</comment>